<evidence type="ECO:0000313" key="2">
    <source>
        <dbReference type="EMBL" id="EPE02194.1"/>
    </source>
</evidence>
<reference evidence="2 3" key="1">
    <citation type="journal article" date="2013" name="BMC Genomics">
        <title>The genome and transcriptome of the pine saprophyte Ophiostoma piceae, and a comparison with the bark beetle-associated pine pathogen Grosmannia clavigera.</title>
        <authorList>
            <person name="Haridas S."/>
            <person name="Wang Y."/>
            <person name="Lim L."/>
            <person name="Massoumi Alamouti S."/>
            <person name="Jackman S."/>
            <person name="Docking R."/>
            <person name="Robertson G."/>
            <person name="Birol I."/>
            <person name="Bohlmann J."/>
            <person name="Breuil C."/>
        </authorList>
    </citation>
    <scope>NUCLEOTIDE SEQUENCE [LARGE SCALE GENOMIC DNA]</scope>
    <source>
        <strain evidence="2 3">UAMH 11346</strain>
    </source>
</reference>
<dbReference type="eggNOG" id="ENOG502SRUP">
    <property type="taxonomic scope" value="Eukaryota"/>
</dbReference>
<dbReference type="STRING" id="1262450.S3BLW0"/>
<dbReference type="VEuPathDB" id="FungiDB:F503_06110"/>
<protein>
    <submittedName>
        <fullName evidence="2">Amino acid permease</fullName>
    </submittedName>
</protein>
<dbReference type="EMBL" id="KE148184">
    <property type="protein sequence ID" value="EPE02194.1"/>
    <property type="molecule type" value="Genomic_DNA"/>
</dbReference>
<name>S3BLW0_OPHP1</name>
<dbReference type="HOGENOM" id="CLU_601433_0_0_1"/>
<evidence type="ECO:0000313" key="3">
    <source>
        <dbReference type="Proteomes" id="UP000016923"/>
    </source>
</evidence>
<dbReference type="OrthoDB" id="2583188at2759"/>
<feature type="region of interest" description="Disordered" evidence="1">
    <location>
        <begin position="30"/>
        <end position="66"/>
    </location>
</feature>
<sequence length="455" mass="48985">MHLSPTTHTNQNITNVHFIMDWIKKASKKAKDIVHEQQGSSAPNVPAPGTAHGPASATGKPHASPLSDAVRVDDKFSGVRGRSFGQQVSNFPHIFRDGGGGGTVNGQHIIIFADGTYTRGLPPTDLSRMVNFVSNSIGILGSSTSATTNIARVTDVGTPDRGPDQAIPFLTNQGETPHDTAVWPNCNIATVVEADASKRDVYGVSFPEVIDRNAFRAQKEALLYNTPIAIRMDENQRPVVTRPQKSLFMQGEVTFGSFCVYSDAVGSSSASAAAAGGSTGGSGYLYLFGRISDTKSSKSNGLKLARVRPQGQAWANRNNYEYWDGKQWGRRMPAMLDDGVANVFNYSVDGFGKHYGPGSGDIWWSSAHQAYVMLFQNGAAALDNSVYLSYSTSLTGGWSKPVSVFKIDRAPDGFSYAFHAYPNMMDATGSVVPISWTLDSKAQSCRIYTGEIILS</sequence>
<keyword evidence="3" id="KW-1185">Reference proteome</keyword>
<organism evidence="2 3">
    <name type="scientific">Ophiostoma piceae (strain UAMH 11346)</name>
    <name type="common">Sap stain fungus</name>
    <dbReference type="NCBI Taxonomy" id="1262450"/>
    <lineage>
        <taxon>Eukaryota</taxon>
        <taxon>Fungi</taxon>
        <taxon>Dikarya</taxon>
        <taxon>Ascomycota</taxon>
        <taxon>Pezizomycotina</taxon>
        <taxon>Sordariomycetes</taxon>
        <taxon>Sordariomycetidae</taxon>
        <taxon>Ophiostomatales</taxon>
        <taxon>Ophiostomataceae</taxon>
        <taxon>Ophiostoma</taxon>
    </lineage>
</organism>
<dbReference type="AlphaFoldDB" id="S3BLW0"/>
<dbReference type="OMA" id="WAKINFA"/>
<proteinExistence type="predicted"/>
<evidence type="ECO:0000256" key="1">
    <source>
        <dbReference type="SAM" id="MobiDB-lite"/>
    </source>
</evidence>
<accession>S3BLW0</accession>
<gene>
    <name evidence="2" type="ORF">F503_06110</name>
</gene>
<dbReference type="Proteomes" id="UP000016923">
    <property type="component" value="Unassembled WGS sequence"/>
</dbReference>